<dbReference type="EC" id="1.8.1.8" evidence="1"/>
<sequence length="84" mass="9373">MEEAHGDWYCLPFGSPKIQELATKYGVSGIPALIIIKADGKEVTKNGRGDVTFDFCRRIAQESLQNWRFQSKNPKAALSAWKSA</sequence>
<evidence type="ECO:0000256" key="5">
    <source>
        <dbReference type="ARBA" id="ARBA00047388"/>
    </source>
</evidence>
<dbReference type="AlphaFoldDB" id="A0A3P6S4E1"/>
<reference evidence="8 9" key="1">
    <citation type="submission" date="2018-11" db="EMBL/GenBank/DDBJ databases">
        <authorList>
            <consortium name="Pathogen Informatics"/>
        </authorList>
    </citation>
    <scope>NUCLEOTIDE SEQUENCE [LARGE SCALE GENOMIC DNA]</scope>
</reference>
<dbReference type="Pfam" id="PF13905">
    <property type="entry name" value="Thioredoxin_8"/>
    <property type="match status" value="1"/>
</dbReference>
<keyword evidence="4" id="KW-0520">NAD</keyword>
<name>A0A3P6S4E1_CYLGO</name>
<dbReference type="OrthoDB" id="189920at2759"/>
<dbReference type="Proteomes" id="UP000271889">
    <property type="component" value="Unassembled WGS sequence"/>
</dbReference>
<dbReference type="InterPro" id="IPR036249">
    <property type="entry name" value="Thioredoxin-like_sf"/>
</dbReference>
<dbReference type="PANTHER" id="PTHR13871">
    <property type="entry name" value="THIOREDOXIN"/>
    <property type="match status" value="1"/>
</dbReference>
<keyword evidence="3" id="KW-0560">Oxidoreductase</keyword>
<dbReference type="EMBL" id="UYRV01017772">
    <property type="protein sequence ID" value="VDK63703.1"/>
    <property type="molecule type" value="Genomic_DNA"/>
</dbReference>
<keyword evidence="2" id="KW-0677">Repeat</keyword>
<organism evidence="8 9">
    <name type="scientific">Cylicostephanus goldi</name>
    <name type="common">Nematode worm</name>
    <dbReference type="NCBI Taxonomy" id="71465"/>
    <lineage>
        <taxon>Eukaryota</taxon>
        <taxon>Metazoa</taxon>
        <taxon>Ecdysozoa</taxon>
        <taxon>Nematoda</taxon>
        <taxon>Chromadorea</taxon>
        <taxon>Rhabditida</taxon>
        <taxon>Rhabditina</taxon>
        <taxon>Rhabditomorpha</taxon>
        <taxon>Strongyloidea</taxon>
        <taxon>Strongylidae</taxon>
        <taxon>Cylicostephanus</taxon>
    </lineage>
</organism>
<comment type="catalytic activity">
    <reaction evidence="5">
        <text>[protein]-dithiol + NAD(+) = [protein]-disulfide + NADH + H(+)</text>
        <dbReference type="Rhea" id="RHEA:18749"/>
        <dbReference type="Rhea" id="RHEA-COMP:10593"/>
        <dbReference type="Rhea" id="RHEA-COMP:10594"/>
        <dbReference type="ChEBI" id="CHEBI:15378"/>
        <dbReference type="ChEBI" id="CHEBI:29950"/>
        <dbReference type="ChEBI" id="CHEBI:50058"/>
        <dbReference type="ChEBI" id="CHEBI:57540"/>
        <dbReference type="ChEBI" id="CHEBI:57945"/>
        <dbReference type="EC" id="1.8.1.8"/>
    </reaction>
</comment>
<evidence type="ECO:0000313" key="8">
    <source>
        <dbReference type="EMBL" id="VDK63703.1"/>
    </source>
</evidence>
<protein>
    <recommendedName>
        <fullName evidence="1">protein-disulfide reductase</fullName>
        <ecNumber evidence="1">1.8.1.8</ecNumber>
    </recommendedName>
</protein>
<evidence type="ECO:0000256" key="3">
    <source>
        <dbReference type="ARBA" id="ARBA00023002"/>
    </source>
</evidence>
<dbReference type="InterPro" id="IPR052259">
    <property type="entry name" value="Nucleoredoxin-like"/>
</dbReference>
<evidence type="ECO:0000256" key="4">
    <source>
        <dbReference type="ARBA" id="ARBA00023027"/>
    </source>
</evidence>
<gene>
    <name evidence="8" type="ORF">CGOC_LOCUS5743</name>
</gene>
<comment type="catalytic activity">
    <reaction evidence="6">
        <text>[protein]-dithiol + NADP(+) = [protein]-disulfide + NADPH + H(+)</text>
        <dbReference type="Rhea" id="RHEA:18753"/>
        <dbReference type="Rhea" id="RHEA-COMP:10593"/>
        <dbReference type="Rhea" id="RHEA-COMP:10594"/>
        <dbReference type="ChEBI" id="CHEBI:15378"/>
        <dbReference type="ChEBI" id="CHEBI:29950"/>
        <dbReference type="ChEBI" id="CHEBI:50058"/>
        <dbReference type="ChEBI" id="CHEBI:57783"/>
        <dbReference type="ChEBI" id="CHEBI:58349"/>
        <dbReference type="EC" id="1.8.1.8"/>
    </reaction>
</comment>
<dbReference type="SUPFAM" id="SSF52833">
    <property type="entry name" value="Thioredoxin-like"/>
    <property type="match status" value="1"/>
</dbReference>
<dbReference type="GO" id="GO:0047134">
    <property type="term" value="F:protein-disulfide reductase [NAD(P)H] activity"/>
    <property type="evidence" value="ECO:0007669"/>
    <property type="project" value="UniProtKB-EC"/>
</dbReference>
<accession>A0A3P6S4E1</accession>
<dbReference type="PANTHER" id="PTHR13871:SF103">
    <property type="entry name" value="THIOREDOXIN DOMAIN-CONTAINING PROTEIN"/>
    <property type="match status" value="1"/>
</dbReference>
<feature type="domain" description="Thioredoxin-like fold" evidence="7">
    <location>
        <begin position="7"/>
        <end position="41"/>
    </location>
</feature>
<dbReference type="Gene3D" id="3.40.30.10">
    <property type="entry name" value="Glutaredoxin"/>
    <property type="match status" value="1"/>
</dbReference>
<evidence type="ECO:0000313" key="9">
    <source>
        <dbReference type="Proteomes" id="UP000271889"/>
    </source>
</evidence>
<evidence type="ECO:0000259" key="7">
    <source>
        <dbReference type="Pfam" id="PF13905"/>
    </source>
</evidence>
<evidence type="ECO:0000256" key="2">
    <source>
        <dbReference type="ARBA" id="ARBA00022737"/>
    </source>
</evidence>
<proteinExistence type="predicted"/>
<evidence type="ECO:0000256" key="6">
    <source>
        <dbReference type="ARBA" id="ARBA00047804"/>
    </source>
</evidence>
<keyword evidence="9" id="KW-1185">Reference proteome</keyword>
<evidence type="ECO:0000256" key="1">
    <source>
        <dbReference type="ARBA" id="ARBA00012612"/>
    </source>
</evidence>
<dbReference type="InterPro" id="IPR012336">
    <property type="entry name" value="Thioredoxin-like_fold"/>
</dbReference>